<comment type="caution">
    <text evidence="2">The sequence shown here is derived from an EMBL/GenBank/DDBJ whole genome shotgun (WGS) entry which is preliminary data.</text>
</comment>
<gene>
    <name evidence="2" type="ORF">HX830_02725</name>
</gene>
<accession>A0A7Y7WMB1</accession>
<dbReference type="InterPro" id="IPR044855">
    <property type="entry name" value="CoA-Trfase_III_dom3_sf"/>
</dbReference>
<organism evidence="2 3">
    <name type="scientific">Pseudomonas gingeri</name>
    <dbReference type="NCBI Taxonomy" id="117681"/>
    <lineage>
        <taxon>Bacteria</taxon>
        <taxon>Pseudomonadati</taxon>
        <taxon>Pseudomonadota</taxon>
        <taxon>Gammaproteobacteria</taxon>
        <taxon>Pseudomonadales</taxon>
        <taxon>Pseudomonadaceae</taxon>
        <taxon>Pseudomonas</taxon>
    </lineage>
</organism>
<dbReference type="Gene3D" id="3.30.1540.10">
    <property type="entry name" value="formyl-coa transferase, domain 3"/>
    <property type="match status" value="1"/>
</dbReference>
<dbReference type="InterPro" id="IPR050483">
    <property type="entry name" value="CoA-transferase_III_domain"/>
</dbReference>
<keyword evidence="1 2" id="KW-0808">Transferase</keyword>
<sequence length="404" mass="43565">MNTAAGNTPAPRPLDGITVISLEHAIAAPFCTRQLADLGARVVKIERPGSGDFARGYDERVRGLASHFVWTNRSKESLTLDLKQEQAGDILENLLGQADVLVQNLAPGAAARMGLSFEALHERFPRLIVCDISGYGEGGPYEKKKAYDLLIQSEGGFLSVTGGPGEEELAKAGCSIADISAGMYAYSGILSALLLREKTGEGSRIDVSMLESLVEWMGYPMYYAFDGAPPPPRAGAAHSTIYPYGPFPAGDGGTVMLGLQNEREWAAFCDRVLLTPELAVDERFSANFKRSANREVLRQIIVDSFARLSTEQVIARLEEAQIANARVNDMQGVWDHPQLKARDGWREVGSPAGKLPALLPPARNAAFEPRMEAVPGLGEHTGAILSELGFSAEAVERLRVDGVV</sequence>
<dbReference type="Proteomes" id="UP000522864">
    <property type="component" value="Unassembled WGS sequence"/>
</dbReference>
<protein>
    <submittedName>
        <fullName evidence="2">CoA transferase</fullName>
    </submittedName>
</protein>
<dbReference type="PANTHER" id="PTHR48207:SF3">
    <property type="entry name" value="SUCCINATE--HYDROXYMETHYLGLUTARATE COA-TRANSFERASE"/>
    <property type="match status" value="1"/>
</dbReference>
<dbReference type="PANTHER" id="PTHR48207">
    <property type="entry name" value="SUCCINATE--HYDROXYMETHYLGLUTARATE COA-TRANSFERASE"/>
    <property type="match status" value="1"/>
</dbReference>
<dbReference type="InterPro" id="IPR023606">
    <property type="entry name" value="CoA-Trfase_III_dom_1_sf"/>
</dbReference>
<dbReference type="EMBL" id="JACAQA010000003">
    <property type="protein sequence ID" value="NWB83785.1"/>
    <property type="molecule type" value="Genomic_DNA"/>
</dbReference>
<reference evidence="2 3" key="1">
    <citation type="submission" date="2020-04" db="EMBL/GenBank/DDBJ databases">
        <title>Molecular characterization of pseudomonads from Agaricus bisporus reveal novel blotch 2 pathogens in Western Europe.</title>
        <authorList>
            <person name="Taparia T."/>
            <person name="Krijger M."/>
            <person name="Haynes E."/>
            <person name="Elpinstone J.G."/>
            <person name="Noble R."/>
            <person name="Van Der Wolf J."/>
        </authorList>
    </citation>
    <scope>NUCLEOTIDE SEQUENCE [LARGE SCALE GENOMIC DNA]</scope>
    <source>
        <strain evidence="2 3">G9001</strain>
    </source>
</reference>
<dbReference type="GO" id="GO:0008410">
    <property type="term" value="F:CoA-transferase activity"/>
    <property type="evidence" value="ECO:0007669"/>
    <property type="project" value="TreeGrafter"/>
</dbReference>
<dbReference type="SUPFAM" id="SSF89796">
    <property type="entry name" value="CoA-transferase family III (CaiB/BaiF)"/>
    <property type="match status" value="1"/>
</dbReference>
<dbReference type="AlphaFoldDB" id="A0A7Y7WMB1"/>
<evidence type="ECO:0000256" key="1">
    <source>
        <dbReference type="ARBA" id="ARBA00022679"/>
    </source>
</evidence>
<dbReference type="InterPro" id="IPR003673">
    <property type="entry name" value="CoA-Trfase_fam_III"/>
</dbReference>
<proteinExistence type="predicted"/>
<evidence type="ECO:0000313" key="2">
    <source>
        <dbReference type="EMBL" id="NWB83785.1"/>
    </source>
</evidence>
<name>A0A7Y7WMB1_9PSED</name>
<dbReference type="Pfam" id="PF02515">
    <property type="entry name" value="CoA_transf_3"/>
    <property type="match status" value="1"/>
</dbReference>
<dbReference type="RefSeq" id="WP_103499833.1">
    <property type="nucleotide sequence ID" value="NZ_JACAQA010000003.1"/>
</dbReference>
<dbReference type="Gene3D" id="3.40.50.10540">
    <property type="entry name" value="Crotonobetainyl-coa:carnitine coa-transferase, domain 1"/>
    <property type="match status" value="1"/>
</dbReference>
<evidence type="ECO:0000313" key="3">
    <source>
        <dbReference type="Proteomes" id="UP000522864"/>
    </source>
</evidence>